<dbReference type="AlphaFoldDB" id="A0A1R3GP04"/>
<organism evidence="1 2">
    <name type="scientific">Corchorus olitorius</name>
    <dbReference type="NCBI Taxonomy" id="93759"/>
    <lineage>
        <taxon>Eukaryota</taxon>
        <taxon>Viridiplantae</taxon>
        <taxon>Streptophyta</taxon>
        <taxon>Embryophyta</taxon>
        <taxon>Tracheophyta</taxon>
        <taxon>Spermatophyta</taxon>
        <taxon>Magnoliopsida</taxon>
        <taxon>eudicotyledons</taxon>
        <taxon>Gunneridae</taxon>
        <taxon>Pentapetalae</taxon>
        <taxon>rosids</taxon>
        <taxon>malvids</taxon>
        <taxon>Malvales</taxon>
        <taxon>Malvaceae</taxon>
        <taxon>Grewioideae</taxon>
        <taxon>Apeibeae</taxon>
        <taxon>Corchorus</taxon>
    </lineage>
</organism>
<proteinExistence type="predicted"/>
<evidence type="ECO:0000313" key="1">
    <source>
        <dbReference type="EMBL" id="OMO59801.1"/>
    </source>
</evidence>
<reference evidence="2" key="1">
    <citation type="submission" date="2013-09" db="EMBL/GenBank/DDBJ databases">
        <title>Corchorus olitorius genome sequencing.</title>
        <authorList>
            <person name="Alam M."/>
            <person name="Haque M.S."/>
            <person name="Islam M.S."/>
            <person name="Emdad E.M."/>
            <person name="Islam M.M."/>
            <person name="Ahmed B."/>
            <person name="Halim A."/>
            <person name="Hossen Q.M.M."/>
            <person name="Hossain M.Z."/>
            <person name="Ahmed R."/>
            <person name="Khan M.M."/>
            <person name="Islam R."/>
            <person name="Rashid M.M."/>
            <person name="Khan S.A."/>
            <person name="Rahman M.S."/>
            <person name="Alam M."/>
            <person name="Yahiya A.S."/>
            <person name="Khan M.S."/>
            <person name="Azam M.S."/>
            <person name="Haque T."/>
            <person name="Lashkar M.Z.H."/>
            <person name="Akhand A.I."/>
            <person name="Morshed G."/>
            <person name="Roy S."/>
            <person name="Uddin K.S."/>
            <person name="Rabeya T."/>
            <person name="Hossain A.S."/>
            <person name="Chowdhury A."/>
            <person name="Snigdha A.R."/>
            <person name="Mortoza M.S."/>
            <person name="Matin S.A."/>
            <person name="Hoque S.M.E."/>
            <person name="Islam M.K."/>
            <person name="Roy D.K."/>
            <person name="Haider R."/>
            <person name="Moosa M.M."/>
            <person name="Elias S.M."/>
            <person name="Hasan A.M."/>
            <person name="Jahan S."/>
            <person name="Shafiuddin M."/>
            <person name="Mahmood N."/>
            <person name="Shommy N.S."/>
        </authorList>
    </citation>
    <scope>NUCLEOTIDE SEQUENCE [LARGE SCALE GENOMIC DNA]</scope>
    <source>
        <strain evidence="2">cv. O-4</strain>
    </source>
</reference>
<sequence length="38" mass="4511">MAYDDACQCFARDENAQMAWSSSRVPCREFALRCHWRV</sequence>
<accession>A0A1R3GP04</accession>
<protein>
    <submittedName>
        <fullName evidence="1">Uncharacterized protein</fullName>
    </submittedName>
</protein>
<evidence type="ECO:0000313" key="2">
    <source>
        <dbReference type="Proteomes" id="UP000187203"/>
    </source>
</evidence>
<comment type="caution">
    <text evidence="1">The sequence shown here is derived from an EMBL/GenBank/DDBJ whole genome shotgun (WGS) entry which is preliminary data.</text>
</comment>
<dbReference type="EMBL" id="AWUE01022056">
    <property type="protein sequence ID" value="OMO59801.1"/>
    <property type="molecule type" value="Genomic_DNA"/>
</dbReference>
<name>A0A1R3GP04_9ROSI</name>
<keyword evidence="2" id="KW-1185">Reference proteome</keyword>
<dbReference type="Proteomes" id="UP000187203">
    <property type="component" value="Unassembled WGS sequence"/>
</dbReference>
<gene>
    <name evidence="1" type="ORF">COLO4_34061</name>
</gene>